<dbReference type="PROSITE" id="PS50889">
    <property type="entry name" value="S4"/>
    <property type="match status" value="1"/>
</dbReference>
<dbReference type="PANTHER" id="PTHR32319:SF0">
    <property type="entry name" value="BACTERIAL HEMOLYSIN-LIKE PROTEIN"/>
    <property type="match status" value="1"/>
</dbReference>
<dbReference type="GO" id="GO:0032259">
    <property type="term" value="P:methylation"/>
    <property type="evidence" value="ECO:0007669"/>
    <property type="project" value="UniProtKB-KW"/>
</dbReference>
<dbReference type="CDD" id="cd00165">
    <property type="entry name" value="S4"/>
    <property type="match status" value="1"/>
</dbReference>
<evidence type="ECO:0000256" key="2">
    <source>
        <dbReference type="ARBA" id="ARBA00029460"/>
    </source>
</evidence>
<dbReference type="SMART" id="SM00363">
    <property type="entry name" value="S4"/>
    <property type="match status" value="1"/>
</dbReference>
<sequence>MSEAAVSAATAPPAAEPERLDVRLAHTGRARSRTHAQRLIRAGLVTVDGVPERRPGRRVPVSAQVAVQGDTHHVGRAAGKLDDALDSFAVDVAGRVALDAGASTGGFTQVLLERGAAQVFAVDVGHDQLAPRLATDPAVVDVEGVNLRWLELDQLRRPGLAHAPEEIDLVVGDLSFISLALVLPRLQQVLAPHDLVLLVKPQFEVGRGSLARGGIVVDPVLRLRAIETVAACAEGAGLHVAGLMRTCVVGRTGNQEYPIWLVPDAARGIDWRPLARALTTDARPAAHVTAARRGEGVDGR</sequence>
<evidence type="ECO:0000256" key="1">
    <source>
        <dbReference type="ARBA" id="ARBA00022884"/>
    </source>
</evidence>
<dbReference type="InterPro" id="IPR036986">
    <property type="entry name" value="S4_RNA-bd_sf"/>
</dbReference>
<accession>A0A7C8FV50</accession>
<dbReference type="InterPro" id="IPR002942">
    <property type="entry name" value="S4_RNA-bd"/>
</dbReference>
<dbReference type="PANTHER" id="PTHR32319">
    <property type="entry name" value="BACTERIAL HEMOLYSIN-LIKE PROTEIN"/>
    <property type="match status" value="1"/>
</dbReference>
<dbReference type="Gene3D" id="3.10.290.10">
    <property type="entry name" value="RNA-binding S4 domain"/>
    <property type="match status" value="1"/>
</dbReference>
<dbReference type="GO" id="GO:0008168">
    <property type="term" value="F:methyltransferase activity"/>
    <property type="evidence" value="ECO:0007669"/>
    <property type="project" value="UniProtKB-KW"/>
</dbReference>
<organism evidence="5 6">
    <name type="scientific">Pseudoclavibacter caeni</name>
    <dbReference type="NCBI Taxonomy" id="908846"/>
    <lineage>
        <taxon>Bacteria</taxon>
        <taxon>Bacillati</taxon>
        <taxon>Actinomycetota</taxon>
        <taxon>Actinomycetes</taxon>
        <taxon>Micrococcales</taxon>
        <taxon>Microbacteriaceae</taxon>
        <taxon>Pseudoclavibacter</taxon>
    </lineage>
</organism>
<proteinExistence type="inferred from homology"/>
<name>A0A7C8FV50_9MICO</name>
<dbReference type="Gene3D" id="3.40.50.150">
    <property type="entry name" value="Vaccinia Virus protein VP39"/>
    <property type="match status" value="1"/>
</dbReference>
<dbReference type="SUPFAM" id="SSF53335">
    <property type="entry name" value="S-adenosyl-L-methionine-dependent methyltransferases"/>
    <property type="match status" value="1"/>
</dbReference>
<comment type="caution">
    <text evidence="5">The sequence shown here is derived from an EMBL/GenBank/DDBJ whole genome shotgun (WGS) entry which is preliminary data.</text>
</comment>
<dbReference type="GO" id="GO:0003723">
    <property type="term" value="F:RNA binding"/>
    <property type="evidence" value="ECO:0007669"/>
    <property type="project" value="UniProtKB-KW"/>
</dbReference>
<keyword evidence="1 3" id="KW-0694">RNA-binding</keyword>
<protein>
    <submittedName>
        <fullName evidence="5">TlyA family RNA methyltransferase</fullName>
    </submittedName>
</protein>
<evidence type="ECO:0000256" key="3">
    <source>
        <dbReference type="PROSITE-ProRule" id="PRU00182"/>
    </source>
</evidence>
<evidence type="ECO:0000313" key="6">
    <source>
        <dbReference type="Proteomes" id="UP000481339"/>
    </source>
</evidence>
<dbReference type="InterPro" id="IPR004538">
    <property type="entry name" value="Hemolysin_A/TlyA"/>
</dbReference>
<evidence type="ECO:0000313" key="5">
    <source>
        <dbReference type="EMBL" id="KAB1633048.1"/>
    </source>
</evidence>
<dbReference type="PIRSF" id="PIRSF005578">
    <property type="entry name" value="TlyA"/>
    <property type="match status" value="1"/>
</dbReference>
<dbReference type="SUPFAM" id="SSF55174">
    <property type="entry name" value="Alpha-L RNA-binding motif"/>
    <property type="match status" value="1"/>
</dbReference>
<dbReference type="EMBL" id="WBKA01000002">
    <property type="protein sequence ID" value="KAB1633048.1"/>
    <property type="molecule type" value="Genomic_DNA"/>
</dbReference>
<reference evidence="5 6" key="1">
    <citation type="submission" date="2019-09" db="EMBL/GenBank/DDBJ databases">
        <title>Phylogeny of genus Pseudoclavibacter and closely related genus.</title>
        <authorList>
            <person name="Li Y."/>
        </authorList>
    </citation>
    <scope>NUCLEOTIDE SEQUENCE [LARGE SCALE GENOMIC DNA]</scope>
    <source>
        <strain evidence="5 6">JCM 16921</strain>
    </source>
</reference>
<evidence type="ECO:0000259" key="4">
    <source>
        <dbReference type="SMART" id="SM00363"/>
    </source>
</evidence>
<dbReference type="InterPro" id="IPR029063">
    <property type="entry name" value="SAM-dependent_MTases_sf"/>
</dbReference>
<comment type="similarity">
    <text evidence="2">Belongs to the TlyA family.</text>
</comment>
<keyword evidence="5" id="KW-0489">Methyltransferase</keyword>
<keyword evidence="5" id="KW-0808">Transferase</keyword>
<dbReference type="Pfam" id="PF01728">
    <property type="entry name" value="FtsJ"/>
    <property type="match status" value="1"/>
</dbReference>
<dbReference type="InterPro" id="IPR002877">
    <property type="entry name" value="RNA_MeTrfase_FtsJ_dom"/>
</dbReference>
<dbReference type="InterPro" id="IPR047048">
    <property type="entry name" value="TlyA"/>
</dbReference>
<dbReference type="CDD" id="cd02440">
    <property type="entry name" value="AdoMet_MTases"/>
    <property type="match status" value="1"/>
</dbReference>
<feature type="domain" description="RNA-binding S4" evidence="4">
    <location>
        <begin position="18"/>
        <end position="80"/>
    </location>
</feature>
<dbReference type="Pfam" id="PF01479">
    <property type="entry name" value="S4"/>
    <property type="match status" value="1"/>
</dbReference>
<keyword evidence="6" id="KW-1185">Reference proteome</keyword>
<dbReference type="Proteomes" id="UP000481339">
    <property type="component" value="Unassembled WGS sequence"/>
</dbReference>
<dbReference type="OrthoDB" id="9784736at2"/>
<dbReference type="AlphaFoldDB" id="A0A7C8FV50"/>
<gene>
    <name evidence="5" type="ORF">F8O02_04175</name>
</gene>